<sequence length="63" mass="7234">MGTKTKYIYKISVNVYYSTTTEKPTFAIVSGRDHGFSFLYLVSRTLVKFILLDRSFAVNVENC</sequence>
<keyword evidence="2" id="KW-1185">Reference proteome</keyword>
<evidence type="ECO:0000313" key="1">
    <source>
        <dbReference type="EMBL" id="CQR70351.1"/>
    </source>
</evidence>
<name>A0A0U1KSG2_9FIRM</name>
<reference evidence="2" key="1">
    <citation type="submission" date="2015-03" db="EMBL/GenBank/DDBJ databases">
        <authorList>
            <person name="Nijsse Bart"/>
        </authorList>
    </citation>
    <scope>NUCLEOTIDE SEQUENCE [LARGE SCALE GENOMIC DNA]</scope>
</reference>
<dbReference type="EMBL" id="CTRP01000003">
    <property type="protein sequence ID" value="CQR70351.1"/>
    <property type="molecule type" value="Genomic_DNA"/>
</dbReference>
<dbReference type="AlphaFoldDB" id="A0A0U1KSG2"/>
<gene>
    <name evidence="1" type="ORF">SpAn4DRAFT_1320</name>
</gene>
<accession>A0A0U1KSG2</accession>
<organism evidence="1 2">
    <name type="scientific">Sporomusa ovata</name>
    <dbReference type="NCBI Taxonomy" id="2378"/>
    <lineage>
        <taxon>Bacteria</taxon>
        <taxon>Bacillati</taxon>
        <taxon>Bacillota</taxon>
        <taxon>Negativicutes</taxon>
        <taxon>Selenomonadales</taxon>
        <taxon>Sporomusaceae</taxon>
        <taxon>Sporomusa</taxon>
    </lineage>
</organism>
<proteinExistence type="predicted"/>
<dbReference type="Proteomes" id="UP000049855">
    <property type="component" value="Unassembled WGS sequence"/>
</dbReference>
<protein>
    <submittedName>
        <fullName evidence="1">Uncharacterized protein</fullName>
    </submittedName>
</protein>
<evidence type="ECO:0000313" key="2">
    <source>
        <dbReference type="Proteomes" id="UP000049855"/>
    </source>
</evidence>